<dbReference type="AlphaFoldDB" id="N1UJG4"/>
<evidence type="ECO:0000313" key="3">
    <source>
        <dbReference type="Proteomes" id="UP000012220"/>
    </source>
</evidence>
<gene>
    <name evidence="2" type="ORF">LEP1GSC115_5464</name>
</gene>
<organism evidence="2 3">
    <name type="scientific">Leptospira interrogans serovar Australis str. 200703203</name>
    <dbReference type="NCBI Taxonomy" id="1085541"/>
    <lineage>
        <taxon>Bacteria</taxon>
        <taxon>Pseudomonadati</taxon>
        <taxon>Spirochaetota</taxon>
        <taxon>Spirochaetia</taxon>
        <taxon>Leptospirales</taxon>
        <taxon>Leptospiraceae</taxon>
        <taxon>Leptospira</taxon>
    </lineage>
</organism>
<dbReference type="Proteomes" id="UP000012220">
    <property type="component" value="Unassembled WGS sequence"/>
</dbReference>
<keyword evidence="1" id="KW-0472">Membrane</keyword>
<proteinExistence type="predicted"/>
<feature type="transmembrane region" description="Helical" evidence="1">
    <location>
        <begin position="12"/>
        <end position="35"/>
    </location>
</feature>
<comment type="caution">
    <text evidence="2">The sequence shown here is derived from an EMBL/GenBank/DDBJ whole genome shotgun (WGS) entry which is preliminary data.</text>
</comment>
<keyword evidence="1" id="KW-1133">Transmembrane helix</keyword>
<evidence type="ECO:0000256" key="1">
    <source>
        <dbReference type="SAM" id="Phobius"/>
    </source>
</evidence>
<accession>N1UJG4</accession>
<protein>
    <submittedName>
        <fullName evidence="2">Uncharacterized protein</fullName>
    </submittedName>
</protein>
<dbReference type="BioCyc" id="LINT1085541:G11IQ-50-MONOMER"/>
<evidence type="ECO:0000313" key="2">
    <source>
        <dbReference type="EMBL" id="EMY26413.1"/>
    </source>
</evidence>
<dbReference type="EMBL" id="AHNY02000092">
    <property type="protein sequence ID" value="EMY26413.1"/>
    <property type="molecule type" value="Genomic_DNA"/>
</dbReference>
<keyword evidence="1" id="KW-0812">Transmembrane</keyword>
<name>N1UJG4_LEPIR</name>
<sequence length="42" mass="4956">MNQFSKNKISIILSVLGLIFLFYSSKNITVILVRWEKPFVMH</sequence>
<reference evidence="2 3" key="1">
    <citation type="submission" date="2013-02" db="EMBL/GenBank/DDBJ databases">
        <authorList>
            <person name="Harkins D.M."/>
            <person name="Durkin A.S."/>
            <person name="Brinkac L.M."/>
            <person name="Haft D.H."/>
            <person name="Selengut J.D."/>
            <person name="Sanka R."/>
            <person name="DePew J."/>
            <person name="Purushe J."/>
            <person name="Picardeau M."/>
            <person name="Werts C."/>
            <person name="Goarant C."/>
            <person name="Vinetz J.M."/>
            <person name="Sutton G.G."/>
            <person name="Nierman W.C."/>
            <person name="Fouts D.E."/>
        </authorList>
    </citation>
    <scope>NUCLEOTIDE SEQUENCE [LARGE SCALE GENOMIC DNA]</scope>
    <source>
        <strain evidence="2 3">200703203</strain>
    </source>
</reference>